<dbReference type="PANTHER" id="PTHR11487">
    <property type="entry name" value="THIOESTERASE"/>
    <property type="match status" value="1"/>
</dbReference>
<name>A0A3P1T9A2_9ACTN</name>
<accession>A0A3P1T9A2</accession>
<reference evidence="3 4" key="1">
    <citation type="submission" date="2018-11" db="EMBL/GenBank/DDBJ databases">
        <title>Genomes From Bacteria Associated with the Canine Oral Cavity: a Test Case for Automated Genome-Based Taxonomic Assignment.</title>
        <authorList>
            <person name="Coil D.A."/>
            <person name="Jospin G."/>
            <person name="Darling A.E."/>
            <person name="Wallis C."/>
            <person name="Davis I.J."/>
            <person name="Harris S."/>
            <person name="Eisen J.A."/>
            <person name="Holcombe L.J."/>
            <person name="O'Flynn C."/>
        </authorList>
    </citation>
    <scope>NUCLEOTIDE SEQUENCE [LARGE SCALE GENOMIC DNA]</scope>
    <source>
        <strain evidence="3 4">OH887_COT-365</strain>
    </source>
</reference>
<organism evidence="3 4">
    <name type="scientific">Arachnia propionica</name>
    <dbReference type="NCBI Taxonomy" id="1750"/>
    <lineage>
        <taxon>Bacteria</taxon>
        <taxon>Bacillati</taxon>
        <taxon>Actinomycetota</taxon>
        <taxon>Actinomycetes</taxon>
        <taxon>Propionibacteriales</taxon>
        <taxon>Propionibacteriaceae</taxon>
        <taxon>Arachnia</taxon>
    </lineage>
</organism>
<dbReference type="PANTHER" id="PTHR11487:SF0">
    <property type="entry name" value="S-ACYL FATTY ACID SYNTHASE THIOESTERASE, MEDIUM CHAIN"/>
    <property type="match status" value="1"/>
</dbReference>
<evidence type="ECO:0000259" key="2">
    <source>
        <dbReference type="Pfam" id="PF00975"/>
    </source>
</evidence>
<dbReference type="OrthoDB" id="4169718at2"/>
<dbReference type="Gene3D" id="3.40.50.1820">
    <property type="entry name" value="alpha/beta hydrolase"/>
    <property type="match status" value="1"/>
</dbReference>
<feature type="domain" description="Thioesterase" evidence="2">
    <location>
        <begin position="17"/>
        <end position="221"/>
    </location>
</feature>
<dbReference type="Pfam" id="PF00975">
    <property type="entry name" value="Thioesterase"/>
    <property type="match status" value="1"/>
</dbReference>
<evidence type="ECO:0000313" key="3">
    <source>
        <dbReference type="EMBL" id="RRD06031.1"/>
    </source>
</evidence>
<sequence length="244" mass="26709">MSRVVATLPGACPAGRALVLFPHAGGSPRFFRHWVGRIPGVHLLGVTYPGRDHRIDEPHPGSLTELAEEVAHHLRHLPDPVLFGHSMGALVAHEVAGLLTGSGGAPELVVSGHDAPCSAPRRSILHNRPDHELIADLVRLDHHNAEVFALRELADLFLPAIREDYRMVETHRTVTRQRIPRILVINGDHDPEVTATGAAAWCRHAARFDGVQLVDGGHFHHAAPRLQCCRLVGDHIARRRVATP</sequence>
<dbReference type="InterPro" id="IPR001031">
    <property type="entry name" value="Thioesterase"/>
</dbReference>
<comment type="similarity">
    <text evidence="1">Belongs to the thioesterase family.</text>
</comment>
<dbReference type="RefSeq" id="WP_124843532.1">
    <property type="nucleotide sequence ID" value="NZ_RQZG01000004.1"/>
</dbReference>
<dbReference type="InterPro" id="IPR012223">
    <property type="entry name" value="TEII"/>
</dbReference>
<protein>
    <submittedName>
        <fullName evidence="3">Thioesterase</fullName>
    </submittedName>
</protein>
<dbReference type="AlphaFoldDB" id="A0A3P1T9A2"/>
<dbReference type="SUPFAM" id="SSF53474">
    <property type="entry name" value="alpha/beta-Hydrolases"/>
    <property type="match status" value="1"/>
</dbReference>
<comment type="caution">
    <text evidence="3">The sequence shown here is derived from an EMBL/GenBank/DDBJ whole genome shotgun (WGS) entry which is preliminary data.</text>
</comment>
<gene>
    <name evidence="3" type="ORF">EII34_04930</name>
</gene>
<dbReference type="InterPro" id="IPR029058">
    <property type="entry name" value="AB_hydrolase_fold"/>
</dbReference>
<proteinExistence type="inferred from homology"/>
<evidence type="ECO:0000256" key="1">
    <source>
        <dbReference type="ARBA" id="ARBA00007169"/>
    </source>
</evidence>
<dbReference type="EMBL" id="RQZG01000004">
    <property type="protein sequence ID" value="RRD06031.1"/>
    <property type="molecule type" value="Genomic_DNA"/>
</dbReference>
<dbReference type="GO" id="GO:0008610">
    <property type="term" value="P:lipid biosynthetic process"/>
    <property type="evidence" value="ECO:0007669"/>
    <property type="project" value="TreeGrafter"/>
</dbReference>
<dbReference type="Proteomes" id="UP000280819">
    <property type="component" value="Unassembled WGS sequence"/>
</dbReference>
<evidence type="ECO:0000313" key="4">
    <source>
        <dbReference type="Proteomes" id="UP000280819"/>
    </source>
</evidence>